<sequence>RSIIRHMFAGQGRKLKRTALDRLIFEPDRRKKALCFVLIVFFVYHLGFYIQQRQQWMGEDNAHLDAKEYFVAGQVLYGFRALLTRFIHPDIVVLWPLNALQEKIFEDGTKLLPKQDGERYVWQQLWFLYPYTRTLRETWDGDRRKYSPNMVKLLDRCWDSLQGMATRPFADAQMEHEQYYRNFPALAFYYNLNRSQYLENANGSARTMAQMPKHIERQQRLIAWLEELRNKWQSDPAMTRVLKKHPLIAVARQEALLSSLYNSLRAVILKKQFRCDHPYVQLYVKTRAEFVGSREHPSPLMRLRNAKQRALHYDSQINWVGARFYKRMLPKYCGIEVAGEESNTEFDKFIGWDAKVKRIFKTEFQLIEEAVHGN</sequence>
<dbReference type="Proteomes" id="UP000193136">
    <property type="component" value="Unassembled WGS sequence"/>
</dbReference>
<dbReference type="RefSeq" id="WP_172399797.1">
    <property type="nucleotide sequence ID" value="NZ_NAAD01000056.1"/>
</dbReference>
<comment type="caution">
    <text evidence="2">The sequence shown here is derived from an EMBL/GenBank/DDBJ whole genome shotgun (WGS) entry which is preliminary data.</text>
</comment>
<keyword evidence="3" id="KW-1185">Reference proteome</keyword>
<feature type="transmembrane region" description="Helical" evidence="1">
    <location>
        <begin position="33"/>
        <end position="50"/>
    </location>
</feature>
<keyword evidence="1" id="KW-0472">Membrane</keyword>
<name>A0A1X0XHV7_9BACT</name>
<evidence type="ECO:0000313" key="2">
    <source>
        <dbReference type="EMBL" id="ORJ52427.1"/>
    </source>
</evidence>
<feature type="non-terminal residue" evidence="2">
    <location>
        <position position="1"/>
    </location>
</feature>
<accession>A0A1X0XHV7</accession>
<protein>
    <submittedName>
        <fullName evidence="2">Uncharacterized protein</fullName>
    </submittedName>
</protein>
<keyword evidence="1" id="KW-1133">Transmembrane helix</keyword>
<evidence type="ECO:0000313" key="3">
    <source>
        <dbReference type="Proteomes" id="UP000193136"/>
    </source>
</evidence>
<dbReference type="EMBL" id="NAAD01000056">
    <property type="protein sequence ID" value="ORJ52427.1"/>
    <property type="molecule type" value="Genomic_DNA"/>
</dbReference>
<evidence type="ECO:0000256" key="1">
    <source>
        <dbReference type="SAM" id="Phobius"/>
    </source>
</evidence>
<gene>
    <name evidence="2" type="ORF">B5V00_16765</name>
</gene>
<proteinExistence type="predicted"/>
<dbReference type="AlphaFoldDB" id="A0A1X0XHV7"/>
<keyword evidence="1" id="KW-0812">Transmembrane</keyword>
<organism evidence="2 3">
    <name type="scientific">Geothermobacter hydrogeniphilus</name>
    <dbReference type="NCBI Taxonomy" id="1969733"/>
    <lineage>
        <taxon>Bacteria</taxon>
        <taxon>Pseudomonadati</taxon>
        <taxon>Thermodesulfobacteriota</taxon>
        <taxon>Desulfuromonadia</taxon>
        <taxon>Desulfuromonadales</taxon>
        <taxon>Geothermobacteraceae</taxon>
        <taxon>Geothermobacter</taxon>
    </lineage>
</organism>
<reference evidence="2 3" key="1">
    <citation type="submission" date="2017-03" db="EMBL/GenBank/DDBJ databases">
        <title>Genome sequence of Geothermobacter sp. EPR-M, Deep-Sea Iron Reducer.</title>
        <authorList>
            <person name="Tully B."/>
            <person name="Savalia P."/>
            <person name="Abuyen K."/>
            <person name="Baughan C."/>
            <person name="Romero E."/>
            <person name="Ronkowski C."/>
            <person name="Torres B."/>
            <person name="Tremblay J."/>
            <person name="Trujillo A."/>
            <person name="Tyler M."/>
            <person name="Perez-Rodriguez I."/>
            <person name="Amend J."/>
        </authorList>
    </citation>
    <scope>NUCLEOTIDE SEQUENCE [LARGE SCALE GENOMIC DNA]</scope>
    <source>
        <strain evidence="2 3">EPR-M</strain>
    </source>
</reference>